<feature type="coiled-coil region" evidence="1">
    <location>
        <begin position="292"/>
        <end position="358"/>
    </location>
</feature>
<evidence type="ECO:0000313" key="4">
    <source>
        <dbReference type="Proteomes" id="UP000191285"/>
    </source>
</evidence>
<dbReference type="OrthoDB" id="3553547at2759"/>
<feature type="compositionally biased region" description="Polar residues" evidence="2">
    <location>
        <begin position="256"/>
        <end position="272"/>
    </location>
</feature>
<sequence>MAYWIGSSRSDSGVTSSARKSCASTRSEIYTTKPPRLLSTSTSFESNPEDFTAGTTPALTVKGTVHPLHSQFSGGSSARARSIALISGHHTEKFGEQPDIDNKYATQSIQLTTPSEYSETPNHLATRSQESSTQLMKRLDEVASLQKDISARRIHARDLRSVLRQSRGKEEQMRQALRSTLDLIGSQETEIHTQCVPLAANNTILKLQEAMISYQTMEKRYNDIEDRLGKEEYHLDQRLAQISRSMNKAVILMAQQEQRSGTTSGSDSNYASSVHHAPHEDTKKALHAQADYDALIENANMVRERLEDLELTHLSLIEQQRFNEPECLALDNSAELFLDKYEDEKDDLEEELNAALVEIELHSDPGKPYETAVSDEEWRDMLEEYLPDPPEEQPPPDLLRASPLEDRSLFFETARPMPWNKSNFVNHWLLYRLRHSAVEILNFKNQPELLDLLEQGCDRDSISEMAMSLWFKDGASRMEDLKSNSGV</sequence>
<accession>A0A1V6TBM1</accession>
<feature type="compositionally biased region" description="Low complexity" evidence="2">
    <location>
        <begin position="7"/>
        <end position="17"/>
    </location>
</feature>
<comment type="caution">
    <text evidence="3">The sequence shown here is derived from an EMBL/GenBank/DDBJ whole genome shotgun (WGS) entry which is preliminary data.</text>
</comment>
<dbReference type="STRING" id="303698.A0A1V6TBM1"/>
<gene>
    <name evidence="3" type="ORF">PENSTE_c009G05154</name>
</gene>
<evidence type="ECO:0000313" key="3">
    <source>
        <dbReference type="EMBL" id="OQE23229.1"/>
    </source>
</evidence>
<protein>
    <submittedName>
        <fullName evidence="3">Uncharacterized protein</fullName>
    </submittedName>
</protein>
<evidence type="ECO:0000256" key="1">
    <source>
        <dbReference type="SAM" id="Coils"/>
    </source>
</evidence>
<dbReference type="Proteomes" id="UP000191285">
    <property type="component" value="Unassembled WGS sequence"/>
</dbReference>
<organism evidence="3 4">
    <name type="scientific">Penicillium steckii</name>
    <dbReference type="NCBI Taxonomy" id="303698"/>
    <lineage>
        <taxon>Eukaryota</taxon>
        <taxon>Fungi</taxon>
        <taxon>Dikarya</taxon>
        <taxon>Ascomycota</taxon>
        <taxon>Pezizomycotina</taxon>
        <taxon>Eurotiomycetes</taxon>
        <taxon>Eurotiomycetidae</taxon>
        <taxon>Eurotiales</taxon>
        <taxon>Aspergillaceae</taxon>
        <taxon>Penicillium</taxon>
    </lineage>
</organism>
<evidence type="ECO:0000256" key="2">
    <source>
        <dbReference type="SAM" id="MobiDB-lite"/>
    </source>
</evidence>
<proteinExistence type="predicted"/>
<name>A0A1V6TBM1_9EURO</name>
<keyword evidence="4" id="KW-1185">Reference proteome</keyword>
<feature type="region of interest" description="Disordered" evidence="2">
    <location>
        <begin position="256"/>
        <end position="283"/>
    </location>
</feature>
<dbReference type="AlphaFoldDB" id="A0A1V6TBM1"/>
<feature type="compositionally biased region" description="Polar residues" evidence="2">
    <location>
        <begin position="18"/>
        <end position="30"/>
    </location>
</feature>
<reference evidence="4" key="1">
    <citation type="journal article" date="2017" name="Nat. Microbiol.">
        <title>Global analysis of biosynthetic gene clusters reveals vast potential of secondary metabolite production in Penicillium species.</title>
        <authorList>
            <person name="Nielsen J.C."/>
            <person name="Grijseels S."/>
            <person name="Prigent S."/>
            <person name="Ji B."/>
            <person name="Dainat J."/>
            <person name="Nielsen K.F."/>
            <person name="Frisvad J.C."/>
            <person name="Workman M."/>
            <person name="Nielsen J."/>
        </authorList>
    </citation>
    <scope>NUCLEOTIDE SEQUENCE [LARGE SCALE GENOMIC DNA]</scope>
    <source>
        <strain evidence="4">IBT 24891</strain>
    </source>
</reference>
<dbReference type="EMBL" id="MLKD01000009">
    <property type="protein sequence ID" value="OQE23229.1"/>
    <property type="molecule type" value="Genomic_DNA"/>
</dbReference>
<keyword evidence="1" id="KW-0175">Coiled coil</keyword>
<feature type="region of interest" description="Disordered" evidence="2">
    <location>
        <begin position="1"/>
        <end position="51"/>
    </location>
</feature>